<reference evidence="3 4" key="1">
    <citation type="journal article" date="2019" name="Commun. Biol.">
        <title>The bagworm genome reveals a unique fibroin gene that provides high tensile strength.</title>
        <authorList>
            <person name="Kono N."/>
            <person name="Nakamura H."/>
            <person name="Ohtoshi R."/>
            <person name="Tomita M."/>
            <person name="Numata K."/>
            <person name="Arakawa K."/>
        </authorList>
    </citation>
    <scope>NUCLEOTIDE SEQUENCE [LARGE SCALE GENOMIC DNA]</scope>
</reference>
<evidence type="ECO:0000256" key="1">
    <source>
        <dbReference type="SAM" id="MobiDB-lite"/>
    </source>
</evidence>
<proteinExistence type="predicted"/>
<dbReference type="InterPro" id="IPR038717">
    <property type="entry name" value="Tc1-like_DDE_dom"/>
</dbReference>
<accession>A0A4C1TER9</accession>
<dbReference type="OrthoDB" id="2266637at2759"/>
<dbReference type="InterPro" id="IPR036397">
    <property type="entry name" value="RNaseH_sf"/>
</dbReference>
<evidence type="ECO:0000259" key="2">
    <source>
        <dbReference type="Pfam" id="PF13358"/>
    </source>
</evidence>
<feature type="compositionally biased region" description="Acidic residues" evidence="1">
    <location>
        <begin position="378"/>
        <end position="404"/>
    </location>
</feature>
<dbReference type="Proteomes" id="UP000299102">
    <property type="component" value="Unassembled WGS sequence"/>
</dbReference>
<gene>
    <name evidence="3" type="ORF">EVAR_10296_1</name>
</gene>
<feature type="region of interest" description="Disordered" evidence="1">
    <location>
        <begin position="377"/>
        <end position="404"/>
    </location>
</feature>
<dbReference type="Pfam" id="PF13358">
    <property type="entry name" value="DDE_3"/>
    <property type="match status" value="1"/>
</dbReference>
<dbReference type="PANTHER" id="PTHR33939:SF1">
    <property type="entry name" value="DUF4371 DOMAIN-CONTAINING PROTEIN"/>
    <property type="match status" value="1"/>
</dbReference>
<dbReference type="PANTHER" id="PTHR33939">
    <property type="entry name" value="PROTEIN CBG22215"/>
    <property type="match status" value="1"/>
</dbReference>
<keyword evidence="4" id="KW-1185">Reference proteome</keyword>
<dbReference type="EMBL" id="BGZK01000052">
    <property type="protein sequence ID" value="GBP12644.1"/>
    <property type="molecule type" value="Genomic_DNA"/>
</dbReference>
<protein>
    <recommendedName>
        <fullName evidence="2">Tc1-like transposase DDE domain-containing protein</fullName>
    </recommendedName>
</protein>
<evidence type="ECO:0000313" key="4">
    <source>
        <dbReference type="Proteomes" id="UP000299102"/>
    </source>
</evidence>
<evidence type="ECO:0000313" key="3">
    <source>
        <dbReference type="EMBL" id="GBP12644.1"/>
    </source>
</evidence>
<dbReference type="GO" id="GO:0003676">
    <property type="term" value="F:nucleic acid binding"/>
    <property type="evidence" value="ECO:0007669"/>
    <property type="project" value="InterPro"/>
</dbReference>
<comment type="caution">
    <text evidence="3">The sequence shown here is derived from an EMBL/GenBank/DDBJ whole genome shotgun (WGS) entry which is preliminary data.</text>
</comment>
<dbReference type="AlphaFoldDB" id="A0A4C1TER9"/>
<organism evidence="3 4">
    <name type="scientific">Eumeta variegata</name>
    <name type="common">Bagworm moth</name>
    <name type="synonym">Eumeta japonica</name>
    <dbReference type="NCBI Taxonomy" id="151549"/>
    <lineage>
        <taxon>Eukaryota</taxon>
        <taxon>Metazoa</taxon>
        <taxon>Ecdysozoa</taxon>
        <taxon>Arthropoda</taxon>
        <taxon>Hexapoda</taxon>
        <taxon>Insecta</taxon>
        <taxon>Pterygota</taxon>
        <taxon>Neoptera</taxon>
        <taxon>Endopterygota</taxon>
        <taxon>Lepidoptera</taxon>
        <taxon>Glossata</taxon>
        <taxon>Ditrysia</taxon>
        <taxon>Tineoidea</taxon>
        <taxon>Psychidae</taxon>
        <taxon>Oiketicinae</taxon>
        <taxon>Eumeta</taxon>
    </lineage>
</organism>
<name>A0A4C1TER9_EUMVA</name>
<sequence>MNQPIGRQAQQIIYKVHKFFEERKKDTSSLEYQNDINLAKTVSEAIGVSSTTIRKIVSNGKVMEAQDGTVQFKSPKKNLFPKKRLQIDTFTEGVIRRKAQFYSIKKVIPTLRKLKADLQQDNILHCSHEYLRQTLRRLGFKFLTCQSKRKLLIERYDIMSLRWHYIRDIKKYRNEGRSIIFLDETYVNECHRVSKCWQSKEERGAMKNIGKGPRLIIVHAVVIDNAAYHSTVLEKKPIMRTLKIEMQQWLERRNIPFDMSSRKCDLMKIIDGHNVEKQFMIDEIIKAKGHTVLRLPPYHPDLNPIELVWGDIKGELARTAVNTKLKKKKEILQLLFSNYTPEKWSKCDDHVIKNENEYYASDRVFDDEFDRLVIALNEGDDDDEESEEEEGEESESDVDWDNYL</sequence>
<feature type="domain" description="Tc1-like transposase DDE" evidence="2">
    <location>
        <begin position="179"/>
        <end position="318"/>
    </location>
</feature>
<dbReference type="Gene3D" id="3.30.420.10">
    <property type="entry name" value="Ribonuclease H-like superfamily/Ribonuclease H"/>
    <property type="match status" value="1"/>
</dbReference>